<accession>A0A9Q1DTJ3</accession>
<dbReference type="PANTHER" id="PTHR46014">
    <property type="entry name" value="TETRATRICOPEPTIDE REPEAT PROTEIN 1"/>
    <property type="match status" value="1"/>
</dbReference>
<reference evidence="8" key="1">
    <citation type="journal article" date="2023" name="Science">
        <title>Genome structures resolve the early diversification of teleost fishes.</title>
        <authorList>
            <person name="Parey E."/>
            <person name="Louis A."/>
            <person name="Montfort J."/>
            <person name="Bouchez O."/>
            <person name="Roques C."/>
            <person name="Iampietro C."/>
            <person name="Lluch J."/>
            <person name="Castinel A."/>
            <person name="Donnadieu C."/>
            <person name="Desvignes T."/>
            <person name="Floi Bucao C."/>
            <person name="Jouanno E."/>
            <person name="Wen M."/>
            <person name="Mejri S."/>
            <person name="Dirks R."/>
            <person name="Jansen H."/>
            <person name="Henkel C."/>
            <person name="Chen W.J."/>
            <person name="Zahm M."/>
            <person name="Cabau C."/>
            <person name="Klopp C."/>
            <person name="Thompson A.W."/>
            <person name="Robinson-Rechavi M."/>
            <person name="Braasch I."/>
            <person name="Lecointre G."/>
            <person name="Bobe J."/>
            <person name="Postlethwait J.H."/>
            <person name="Berthelot C."/>
            <person name="Roest Crollius H."/>
            <person name="Guiguen Y."/>
        </authorList>
    </citation>
    <scope>NUCLEOTIDE SEQUENCE</scope>
    <source>
        <strain evidence="8">Concon-B</strain>
    </source>
</reference>
<protein>
    <recommendedName>
        <fullName evidence="5">Tetratricopeptide repeat protein 1</fullName>
    </recommendedName>
</protein>
<feature type="compositionally biased region" description="Acidic residues" evidence="7">
    <location>
        <begin position="123"/>
        <end position="135"/>
    </location>
</feature>
<proteinExistence type="predicted"/>
<gene>
    <name evidence="8" type="ORF">COCON_G00040740</name>
</gene>
<evidence type="ECO:0000313" key="9">
    <source>
        <dbReference type="Proteomes" id="UP001152803"/>
    </source>
</evidence>
<dbReference type="FunFam" id="1.25.40.10:FF:000367">
    <property type="entry name" value="Tetratricopeptide repeat domain 1"/>
    <property type="match status" value="1"/>
</dbReference>
<feature type="compositionally biased region" description="Basic residues" evidence="7">
    <location>
        <begin position="343"/>
        <end position="352"/>
    </location>
</feature>
<feature type="region of interest" description="Disordered" evidence="7">
    <location>
        <begin position="322"/>
        <end position="446"/>
    </location>
</feature>
<feature type="compositionally biased region" description="Basic and acidic residues" evidence="7">
    <location>
        <begin position="1"/>
        <end position="11"/>
    </location>
</feature>
<feature type="compositionally biased region" description="Basic and acidic residues" evidence="7">
    <location>
        <begin position="378"/>
        <end position="390"/>
    </location>
</feature>
<feature type="compositionally biased region" description="Low complexity" evidence="7">
    <location>
        <begin position="325"/>
        <end position="337"/>
    </location>
</feature>
<keyword evidence="9" id="KW-1185">Reference proteome</keyword>
<dbReference type="Gene3D" id="1.25.40.10">
    <property type="entry name" value="Tetratricopeptide repeat domain"/>
    <property type="match status" value="1"/>
</dbReference>
<evidence type="ECO:0000256" key="2">
    <source>
        <dbReference type="ARBA" id="ARBA00022737"/>
    </source>
</evidence>
<dbReference type="InterPro" id="IPR052769">
    <property type="entry name" value="TPR_domain_protein"/>
</dbReference>
<organism evidence="8 9">
    <name type="scientific">Conger conger</name>
    <name type="common">Conger eel</name>
    <name type="synonym">Muraena conger</name>
    <dbReference type="NCBI Taxonomy" id="82655"/>
    <lineage>
        <taxon>Eukaryota</taxon>
        <taxon>Metazoa</taxon>
        <taxon>Chordata</taxon>
        <taxon>Craniata</taxon>
        <taxon>Vertebrata</taxon>
        <taxon>Euteleostomi</taxon>
        <taxon>Actinopterygii</taxon>
        <taxon>Neopterygii</taxon>
        <taxon>Teleostei</taxon>
        <taxon>Anguilliformes</taxon>
        <taxon>Congridae</taxon>
        <taxon>Conger</taxon>
    </lineage>
</organism>
<keyword evidence="2" id="KW-0677">Repeat</keyword>
<evidence type="ECO:0000256" key="4">
    <source>
        <dbReference type="ARBA" id="ARBA00063969"/>
    </source>
</evidence>
<feature type="compositionally biased region" description="Basic and acidic residues" evidence="7">
    <location>
        <begin position="69"/>
        <end position="101"/>
    </location>
</feature>
<feature type="compositionally biased region" description="Polar residues" evidence="7">
    <location>
        <begin position="407"/>
        <end position="420"/>
    </location>
</feature>
<name>A0A9Q1DTJ3_CONCO</name>
<dbReference type="InterPro" id="IPR011990">
    <property type="entry name" value="TPR-like_helical_dom_sf"/>
</dbReference>
<evidence type="ECO:0000256" key="7">
    <source>
        <dbReference type="SAM" id="MobiDB-lite"/>
    </source>
</evidence>
<dbReference type="OrthoDB" id="1872379at2759"/>
<dbReference type="PANTHER" id="PTHR46014:SF1">
    <property type="entry name" value="TETRATRICOPEPTIDE REPEAT PROTEIN 1"/>
    <property type="match status" value="1"/>
</dbReference>
<dbReference type="PROSITE" id="PS50005">
    <property type="entry name" value="TPR"/>
    <property type="match status" value="1"/>
</dbReference>
<evidence type="ECO:0000256" key="5">
    <source>
        <dbReference type="ARBA" id="ARBA00067165"/>
    </source>
</evidence>
<dbReference type="Pfam" id="PF13181">
    <property type="entry name" value="TPR_8"/>
    <property type="match status" value="2"/>
</dbReference>
<dbReference type="Proteomes" id="UP001152803">
    <property type="component" value="Unassembled WGS sequence"/>
</dbReference>
<dbReference type="SMART" id="SM00028">
    <property type="entry name" value="TPR"/>
    <property type="match status" value="3"/>
</dbReference>
<feature type="compositionally biased region" description="Basic and acidic residues" evidence="7">
    <location>
        <begin position="136"/>
        <end position="158"/>
    </location>
</feature>
<sequence length="446" mass="50017">MESGMEEERFTEVLSTLTVSERRGSPEGSAGGHVPAATPPGGPEQDDDSFFDCRETLEEDGGGRTAGAEPRRVEGEGGEEWGERGERESGGGESGTEFREEEKEELVDDGKDDSDSELKEELKEEVEEEVEEFDEERLRELEKDMSEEEKERRREESLRLKETGNGQFKKGEHAEAEASYTAALVACPLCDCSRERSILFSNRAAARLHLDKKEKAIADCTKAIELNPGYVRAILRRAELYEKTDKLDEALEDYKNILEKDPAHHQAREACMRLPGQIQERNEKLKEEMMGKLKDLGNMFLRPFGLSTSNFQVNQDTSSGSYSVNFVQNPNNNNSTNAPCQRSYRRARKSQAHRPGPEISHLPDGGLITPASVPQQMRFDRIKTQEDSPRIKLPGRHGTPSRVIPQTDASPQKTRSSSYASPPGRPGLPHYPVRLTQPLSWRTVGK</sequence>
<evidence type="ECO:0000256" key="1">
    <source>
        <dbReference type="ARBA" id="ARBA00022553"/>
    </source>
</evidence>
<feature type="compositionally biased region" description="Acidic residues" evidence="7">
    <location>
        <begin position="102"/>
        <end position="115"/>
    </location>
</feature>
<evidence type="ECO:0000256" key="6">
    <source>
        <dbReference type="PROSITE-ProRule" id="PRU00339"/>
    </source>
</evidence>
<dbReference type="SUPFAM" id="SSF48452">
    <property type="entry name" value="TPR-like"/>
    <property type="match status" value="1"/>
</dbReference>
<comment type="caution">
    <text evidence="8">The sequence shown here is derived from an EMBL/GenBank/DDBJ whole genome shotgun (WGS) entry which is preliminary data.</text>
</comment>
<dbReference type="EMBL" id="JAFJMO010000003">
    <property type="protein sequence ID" value="KAJ8281555.1"/>
    <property type="molecule type" value="Genomic_DNA"/>
</dbReference>
<keyword evidence="3 6" id="KW-0802">TPR repeat</keyword>
<evidence type="ECO:0000256" key="3">
    <source>
        <dbReference type="ARBA" id="ARBA00022803"/>
    </source>
</evidence>
<comment type="subunit">
    <text evidence="4">Interacts with the GAP domain of NF1. Interacts (via TPR repeats) with HSP90AA1 and HSPA8.</text>
</comment>
<feature type="region of interest" description="Disordered" evidence="7">
    <location>
        <begin position="1"/>
        <end position="158"/>
    </location>
</feature>
<dbReference type="InterPro" id="IPR019734">
    <property type="entry name" value="TPR_rpt"/>
</dbReference>
<keyword evidence="1" id="KW-0597">Phosphoprotein</keyword>
<dbReference type="AlphaFoldDB" id="A0A9Q1DTJ3"/>
<feature type="repeat" description="TPR" evidence="6">
    <location>
        <begin position="231"/>
        <end position="264"/>
    </location>
</feature>
<evidence type="ECO:0000313" key="8">
    <source>
        <dbReference type="EMBL" id="KAJ8281555.1"/>
    </source>
</evidence>